<keyword evidence="7" id="KW-1185">Reference proteome</keyword>
<dbReference type="PRINTS" id="PR00019">
    <property type="entry name" value="LEURICHRPT"/>
</dbReference>
<reference evidence="6 7" key="1">
    <citation type="submission" date="2020-08" db="EMBL/GenBank/DDBJ databases">
        <authorList>
            <person name="Hejnol A."/>
        </authorList>
    </citation>
    <scope>NUCLEOTIDE SEQUENCE [LARGE SCALE GENOMIC DNA]</scope>
</reference>
<evidence type="ECO:0000256" key="1">
    <source>
        <dbReference type="ARBA" id="ARBA00022614"/>
    </source>
</evidence>
<evidence type="ECO:0000256" key="5">
    <source>
        <dbReference type="SAM" id="Phobius"/>
    </source>
</evidence>
<comment type="caution">
    <text evidence="6">The sequence shown here is derived from an EMBL/GenBank/DDBJ whole genome shotgun (WGS) entry which is preliminary data.</text>
</comment>
<dbReference type="InterPro" id="IPR001611">
    <property type="entry name" value="Leu-rich_rpt"/>
</dbReference>
<evidence type="ECO:0000313" key="7">
    <source>
        <dbReference type="Proteomes" id="UP000549394"/>
    </source>
</evidence>
<dbReference type="InterPro" id="IPR025875">
    <property type="entry name" value="Leu-rich_rpt_4"/>
</dbReference>
<dbReference type="Proteomes" id="UP000549394">
    <property type="component" value="Unassembled WGS sequence"/>
</dbReference>
<dbReference type="PANTHER" id="PTHR24369">
    <property type="entry name" value="ANTIGEN BSP, PUTATIVE-RELATED"/>
    <property type="match status" value="1"/>
</dbReference>
<dbReference type="GO" id="GO:0005886">
    <property type="term" value="C:plasma membrane"/>
    <property type="evidence" value="ECO:0007669"/>
    <property type="project" value="TreeGrafter"/>
</dbReference>
<dbReference type="EMBL" id="CAJFCJ010000022">
    <property type="protein sequence ID" value="CAD5124669.1"/>
    <property type="molecule type" value="Genomic_DNA"/>
</dbReference>
<organism evidence="6 7">
    <name type="scientific">Dimorphilus gyrociliatus</name>
    <dbReference type="NCBI Taxonomy" id="2664684"/>
    <lineage>
        <taxon>Eukaryota</taxon>
        <taxon>Metazoa</taxon>
        <taxon>Spiralia</taxon>
        <taxon>Lophotrochozoa</taxon>
        <taxon>Annelida</taxon>
        <taxon>Polychaeta</taxon>
        <taxon>Polychaeta incertae sedis</taxon>
        <taxon>Dinophilidae</taxon>
        <taxon>Dimorphilus</taxon>
    </lineage>
</organism>
<name>A0A7I8W967_9ANNE</name>
<dbReference type="InterPro" id="IPR050541">
    <property type="entry name" value="LRR_TM_domain-containing"/>
</dbReference>
<dbReference type="PANTHER" id="PTHR24369:SF210">
    <property type="entry name" value="CHAOPTIN-RELATED"/>
    <property type="match status" value="1"/>
</dbReference>
<dbReference type="OrthoDB" id="1060944at2759"/>
<feature type="transmembrane region" description="Helical" evidence="5">
    <location>
        <begin position="338"/>
        <end position="362"/>
    </location>
</feature>
<keyword evidence="5" id="KW-1133">Transmembrane helix</keyword>
<keyword evidence="2" id="KW-0732">Signal</keyword>
<evidence type="ECO:0000313" key="6">
    <source>
        <dbReference type="EMBL" id="CAD5124669.1"/>
    </source>
</evidence>
<dbReference type="Pfam" id="PF12799">
    <property type="entry name" value="LRR_4"/>
    <property type="match status" value="1"/>
</dbReference>
<feature type="compositionally biased region" description="Basic and acidic residues" evidence="4">
    <location>
        <begin position="390"/>
        <end position="414"/>
    </location>
</feature>
<keyword evidence="1" id="KW-0433">Leucine-rich repeat</keyword>
<dbReference type="InterPro" id="IPR032675">
    <property type="entry name" value="LRR_dom_sf"/>
</dbReference>
<protein>
    <submittedName>
        <fullName evidence="6">Uncharacterized protein</fullName>
    </submittedName>
</protein>
<evidence type="ECO:0000256" key="2">
    <source>
        <dbReference type="ARBA" id="ARBA00022729"/>
    </source>
</evidence>
<feature type="region of interest" description="Disordered" evidence="4">
    <location>
        <begin position="390"/>
        <end position="420"/>
    </location>
</feature>
<gene>
    <name evidence="6" type="ORF">DGYR_LOCUS12179</name>
</gene>
<sequence>MKLESFYLNARVNLCEFKFNFCKETLKTVYLNVNCQSFSISEDLNQLKSLAIRSKSKRISLTSINLPQRKKLKELSCRFCGLENLEMNFSSIEKLDLSFNKFQSIPNISGNNLKSLNLSYNAITTFSVPRTLTHLETLDLSNNELSNMAQSSHVTELLRRNQSGLININLNKNRLLCNCDMNYMIVGYQLLNRKSTDSFYGKCNFNGQDYSTSIKLNAITKYNKVDKSTFEIKSTKDKSDSTLISCMVKGCSRYAVVNFTFFRYSFQNRFKKYLKRSYRMPYIEIRNSTGFVERKYKCSELHKTDYFECVFSTKNQTFRASTKKISCFSHDDQQQNQLLTFIIPVSVGTLVVFGLIVVCSVSKKVYTRSRLKKFIIMLKIGRLSHPEPEIEAEVSERQNSDSEPPEYHSEDGREIPTVSQTCPRVTLDVIKPPSYETVQFYMNSSPPAYSSVSN</sequence>
<keyword evidence="3" id="KW-0677">Repeat</keyword>
<dbReference type="PROSITE" id="PS51450">
    <property type="entry name" value="LRR"/>
    <property type="match status" value="3"/>
</dbReference>
<dbReference type="Gene3D" id="3.80.10.10">
    <property type="entry name" value="Ribonuclease Inhibitor"/>
    <property type="match status" value="1"/>
</dbReference>
<keyword evidence="5" id="KW-0472">Membrane</keyword>
<evidence type="ECO:0000256" key="4">
    <source>
        <dbReference type="SAM" id="MobiDB-lite"/>
    </source>
</evidence>
<evidence type="ECO:0000256" key="3">
    <source>
        <dbReference type="ARBA" id="ARBA00022737"/>
    </source>
</evidence>
<accession>A0A7I8W967</accession>
<dbReference type="SUPFAM" id="SSF52058">
    <property type="entry name" value="L domain-like"/>
    <property type="match status" value="1"/>
</dbReference>
<proteinExistence type="predicted"/>
<keyword evidence="5" id="KW-0812">Transmembrane</keyword>
<dbReference type="AlphaFoldDB" id="A0A7I8W967"/>